<organism evidence="1 2">
    <name type="scientific">Streptococcus panodentis</name>
    <dbReference type="NCBI Taxonomy" id="1581472"/>
    <lineage>
        <taxon>Bacteria</taxon>
        <taxon>Bacillati</taxon>
        <taxon>Bacillota</taxon>
        <taxon>Bacilli</taxon>
        <taxon>Lactobacillales</taxon>
        <taxon>Streptococcaceae</taxon>
        <taxon>Streptococcus</taxon>
    </lineage>
</organism>
<accession>A0ABS5AZ61</accession>
<dbReference type="RefSeq" id="WP_209551889.1">
    <property type="nucleotide sequence ID" value="NZ_QFAY01000026.1"/>
</dbReference>
<evidence type="ECO:0000313" key="2">
    <source>
        <dbReference type="Proteomes" id="UP001519349"/>
    </source>
</evidence>
<keyword evidence="2" id="KW-1185">Reference proteome</keyword>
<reference evidence="1 2" key="1">
    <citation type="submission" date="2018-05" db="EMBL/GenBank/DDBJ databases">
        <title>Draft genome sequence of Streptococcus panodentis CCUG 70867T.</title>
        <authorList>
            <person name="Salva-Serra F."/>
            <person name="Mendez V."/>
            <person name="Jaen-Luchoro D."/>
            <person name="Gonzales-Siles L."/>
            <person name="Karlsson R."/>
            <person name="Engstrom-Jakobsson H."/>
            <person name="Busquets A."/>
            <person name="Gomila M."/>
            <person name="Pineiro-Iglesias B."/>
            <person name="Bennasar-Figueras A."/>
            <person name="Seeger M."/>
            <person name="Moore E."/>
        </authorList>
    </citation>
    <scope>NUCLEOTIDE SEQUENCE [LARGE SCALE GENOMIC DNA]</scope>
    <source>
        <strain evidence="1 2">CCUG 70867</strain>
    </source>
</reference>
<dbReference type="EMBL" id="QFAY01000026">
    <property type="protein sequence ID" value="MBP2621856.1"/>
    <property type="molecule type" value="Genomic_DNA"/>
</dbReference>
<protein>
    <recommendedName>
        <fullName evidence="3">Tetratricopeptide repeat protein</fullName>
    </recommendedName>
</protein>
<dbReference type="InterPro" id="IPR019734">
    <property type="entry name" value="TPR_rpt"/>
</dbReference>
<proteinExistence type="predicted"/>
<sequence length="204" mass="22697">MDEPLKAAWQAFFEGNLDLAAKLEGELTGESFSSLHLRAYLAVEAKDFSRAAKTLQTYLARAQAQSDKENEHVAYHQLGYVARSAGDFLQALEWIEKEAAFLARHFPEDHYRQSVNLYEQGYIKLKLGQTNQAEKLLQQALTYALETDELINQACAYRGLGEMNQAIGKGQAARCNFAAAIRLFKQAGDTIGQAESEKLLASCV</sequence>
<dbReference type="Proteomes" id="UP001519349">
    <property type="component" value="Unassembled WGS sequence"/>
</dbReference>
<evidence type="ECO:0000313" key="1">
    <source>
        <dbReference type="EMBL" id="MBP2621856.1"/>
    </source>
</evidence>
<name>A0ABS5AZ61_9STRE</name>
<dbReference type="Gene3D" id="1.25.40.10">
    <property type="entry name" value="Tetratricopeptide repeat domain"/>
    <property type="match status" value="1"/>
</dbReference>
<dbReference type="Pfam" id="PF13181">
    <property type="entry name" value="TPR_8"/>
    <property type="match status" value="1"/>
</dbReference>
<dbReference type="InterPro" id="IPR011990">
    <property type="entry name" value="TPR-like_helical_dom_sf"/>
</dbReference>
<comment type="caution">
    <text evidence="1">The sequence shown here is derived from an EMBL/GenBank/DDBJ whole genome shotgun (WGS) entry which is preliminary data.</text>
</comment>
<evidence type="ECO:0008006" key="3">
    <source>
        <dbReference type="Google" id="ProtNLM"/>
    </source>
</evidence>
<dbReference type="PANTHER" id="PTHR10098">
    <property type="entry name" value="RAPSYN-RELATED"/>
    <property type="match status" value="1"/>
</dbReference>
<gene>
    <name evidence="1" type="ORF">DHL47_11125</name>
</gene>
<dbReference type="SUPFAM" id="SSF48452">
    <property type="entry name" value="TPR-like"/>
    <property type="match status" value="1"/>
</dbReference>